<reference evidence="1 2" key="1">
    <citation type="submission" date="2018-01" db="EMBL/GenBank/DDBJ databases">
        <title>Complete and assembled Genome of Pantoea gaviniae DSM22758T.</title>
        <authorList>
            <person name="Stevens M.J.A."/>
            <person name="Zurfluh K."/>
            <person name="Stephan R."/>
        </authorList>
    </citation>
    <scope>NUCLEOTIDE SEQUENCE [LARGE SCALE GENOMIC DNA]</scope>
    <source>
        <strain evidence="1 2">DSM 22758</strain>
    </source>
</reference>
<dbReference type="RefSeq" id="WP_104955787.1">
    <property type="nucleotide sequence ID" value="NZ_CP026377.1"/>
</dbReference>
<gene>
    <name evidence="1" type="ORF">C2E15_01195</name>
</gene>
<dbReference type="InterPro" id="IPR028148">
    <property type="entry name" value="Imm74"/>
</dbReference>
<name>A0A2L0IBH3_9GAMM</name>
<keyword evidence="2" id="KW-1185">Reference proteome</keyword>
<dbReference type="Pfam" id="PF15603">
    <property type="entry name" value="Imm74"/>
    <property type="match status" value="1"/>
</dbReference>
<proteinExistence type="predicted"/>
<organism evidence="1 2">
    <name type="scientific">Mixta gaviniae</name>
    <dbReference type="NCBI Taxonomy" id="665914"/>
    <lineage>
        <taxon>Bacteria</taxon>
        <taxon>Pseudomonadati</taxon>
        <taxon>Pseudomonadota</taxon>
        <taxon>Gammaproteobacteria</taxon>
        <taxon>Enterobacterales</taxon>
        <taxon>Erwiniaceae</taxon>
        <taxon>Mixta</taxon>
    </lineage>
</organism>
<evidence type="ECO:0000313" key="2">
    <source>
        <dbReference type="Proteomes" id="UP000238365"/>
    </source>
</evidence>
<dbReference type="KEGG" id="pgz:C2E15_01195"/>
<protein>
    <submittedName>
        <fullName evidence="1">Uncharacterized protein</fullName>
    </submittedName>
</protein>
<evidence type="ECO:0000313" key="1">
    <source>
        <dbReference type="EMBL" id="AUX91847.1"/>
    </source>
</evidence>
<sequence length="75" mass="8588">MKITGTNSYVMFDIDGKKIKAQGERVVGGFIAEQNTMKKFEPPYENEPVTDAIRQKYIQEAVRKTQGSHMVITFF</sequence>
<dbReference type="AlphaFoldDB" id="A0A2L0IBH3"/>
<accession>A0A2L0IBH3</accession>
<dbReference type="EMBL" id="CP026377">
    <property type="protein sequence ID" value="AUX91847.1"/>
    <property type="molecule type" value="Genomic_DNA"/>
</dbReference>
<dbReference type="Proteomes" id="UP000238365">
    <property type="component" value="Chromosome"/>
</dbReference>